<feature type="transmembrane region" description="Helical" evidence="1">
    <location>
        <begin position="214"/>
        <end position="234"/>
    </location>
</feature>
<keyword evidence="3" id="KW-1185">Reference proteome</keyword>
<keyword evidence="1" id="KW-0812">Transmembrane</keyword>
<reference evidence="2 3" key="1">
    <citation type="submission" date="2016-03" db="EMBL/GenBank/DDBJ databases">
        <title>Trachymyrmex septentrionalis WGS genome.</title>
        <authorList>
            <person name="Nygaard S."/>
            <person name="Hu H."/>
            <person name="Boomsma J."/>
            <person name="Zhang G."/>
        </authorList>
    </citation>
    <scope>NUCLEOTIDE SEQUENCE [LARGE SCALE GENOMIC DNA]</scope>
    <source>
        <strain evidence="2">Tsep2-gDNA-1</strain>
        <tissue evidence="2">Whole body</tissue>
    </source>
</reference>
<evidence type="ECO:0000256" key="1">
    <source>
        <dbReference type="SAM" id="Phobius"/>
    </source>
</evidence>
<feature type="transmembrane region" description="Helical" evidence="1">
    <location>
        <begin position="137"/>
        <end position="155"/>
    </location>
</feature>
<dbReference type="EMBL" id="KQ981931">
    <property type="protein sequence ID" value="KYN32815.1"/>
    <property type="molecule type" value="Genomic_DNA"/>
</dbReference>
<organism evidence="2 3">
    <name type="scientific">Trachymyrmex septentrionalis</name>
    <dbReference type="NCBI Taxonomy" id="34720"/>
    <lineage>
        <taxon>Eukaryota</taxon>
        <taxon>Metazoa</taxon>
        <taxon>Ecdysozoa</taxon>
        <taxon>Arthropoda</taxon>
        <taxon>Hexapoda</taxon>
        <taxon>Insecta</taxon>
        <taxon>Pterygota</taxon>
        <taxon>Neoptera</taxon>
        <taxon>Endopterygota</taxon>
        <taxon>Hymenoptera</taxon>
        <taxon>Apocrita</taxon>
        <taxon>Aculeata</taxon>
        <taxon>Formicoidea</taxon>
        <taxon>Formicidae</taxon>
        <taxon>Myrmicinae</taxon>
        <taxon>Trachymyrmex</taxon>
    </lineage>
</organism>
<sequence length="286" mass="32069">ERLADLSARVLASPIKSIDLAFTAPIIPIPKTLKPFAIGLALMGDQTELRDIGQVLRMSSLSAVIAVIIVEIVIGIAYVMLIAALSTNLAIQMIWIPMMHAIFCLTQESSKWLLWLNSNMGYSWLTFFADYMARDYAATYMAFCMSLLSFVWMLDATESLDAFLDTWILLSKMTRLSCTIWALVLNSLKIPIFQTCFANALEDEFGYPLISSPSTTSFLIATSVYIIIVNSTLFPKSFREPKPIFMCLYEFLVTAFFLEFAIACIWTPIDVVILSTLPKKICPVTQ</sequence>
<gene>
    <name evidence="2" type="ORF">ALC56_12880</name>
</gene>
<protein>
    <submittedName>
        <fullName evidence="2">Uncharacterized protein</fullName>
    </submittedName>
</protein>
<keyword evidence="1" id="KW-0472">Membrane</keyword>
<dbReference type="InterPro" id="IPR032145">
    <property type="entry name" value="DUF4818"/>
</dbReference>
<dbReference type="Proteomes" id="UP000078541">
    <property type="component" value="Unassembled WGS sequence"/>
</dbReference>
<keyword evidence="1" id="KW-1133">Transmembrane helix</keyword>
<dbReference type="Pfam" id="PF16089">
    <property type="entry name" value="DUF4818"/>
    <property type="match status" value="1"/>
</dbReference>
<dbReference type="AlphaFoldDB" id="A0A195EX08"/>
<evidence type="ECO:0000313" key="3">
    <source>
        <dbReference type="Proteomes" id="UP000078541"/>
    </source>
</evidence>
<feature type="transmembrane region" description="Helical" evidence="1">
    <location>
        <begin position="89"/>
        <end position="105"/>
    </location>
</feature>
<accession>A0A195EX08</accession>
<feature type="transmembrane region" description="Helical" evidence="1">
    <location>
        <begin position="246"/>
        <end position="269"/>
    </location>
</feature>
<evidence type="ECO:0000313" key="2">
    <source>
        <dbReference type="EMBL" id="KYN32815.1"/>
    </source>
</evidence>
<proteinExistence type="predicted"/>
<feature type="non-terminal residue" evidence="2">
    <location>
        <position position="1"/>
    </location>
</feature>
<feature type="transmembrane region" description="Helical" evidence="1">
    <location>
        <begin position="60"/>
        <end position="83"/>
    </location>
</feature>
<name>A0A195EX08_9HYME</name>